<dbReference type="GO" id="GO:0051607">
    <property type="term" value="P:defense response to virus"/>
    <property type="evidence" value="ECO:0007669"/>
    <property type="project" value="UniProtKB-KW"/>
</dbReference>
<sequence>MSVLSYLQGRASGAVLSEAERSSISTSISTLSSRLSGYFTVAGDGLSSKFQFGSSTRGTILPRRMDGQSDIDYMIVFQKAGFNPQTYLDRLKRFAQERYSTSELYQSNPTVVLELNHIKFDLVPALHQWGTYYKIPSSPTAWQDTNPIDFNTTLETANRNNRYLLKPTIRLAKLWNAANGYVYESYGLEKRIAGMSFWLCTNERDYLFSVFDQLDAYTGTQWRNDRINRAKGIVRQVREYERQLMPYNAEAEVKKLIPE</sequence>
<evidence type="ECO:0000313" key="3">
    <source>
        <dbReference type="Proteomes" id="UP000564885"/>
    </source>
</evidence>
<dbReference type="InterPro" id="IPR043519">
    <property type="entry name" value="NT_sf"/>
</dbReference>
<protein>
    <submittedName>
        <fullName evidence="2">Nucleotidyltransferase</fullName>
    </submittedName>
</protein>
<dbReference type="InterPro" id="IPR006116">
    <property type="entry name" value="NT_2-5OAS_ClassI-CCAase"/>
</dbReference>
<dbReference type="EMBL" id="JABEPP010000002">
    <property type="protein sequence ID" value="NNM72092.1"/>
    <property type="molecule type" value="Genomic_DNA"/>
</dbReference>
<keyword evidence="2" id="KW-0808">Transferase</keyword>
<dbReference type="AlphaFoldDB" id="A0A849HYA4"/>
<dbReference type="Proteomes" id="UP000564885">
    <property type="component" value="Unassembled WGS sequence"/>
</dbReference>
<evidence type="ECO:0000313" key="2">
    <source>
        <dbReference type="EMBL" id="NNM72092.1"/>
    </source>
</evidence>
<dbReference type="Pfam" id="PF18144">
    <property type="entry name" value="SMODS"/>
    <property type="match status" value="1"/>
</dbReference>
<accession>A0A849HYA4</accession>
<proteinExistence type="predicted"/>
<dbReference type="CDD" id="cd05400">
    <property type="entry name" value="NT_2-5OAS_ClassI-CCAase"/>
    <property type="match status" value="1"/>
</dbReference>
<keyword evidence="3" id="KW-1185">Reference proteome</keyword>
<keyword evidence="1" id="KW-0051">Antiviral defense</keyword>
<evidence type="ECO:0000256" key="1">
    <source>
        <dbReference type="ARBA" id="ARBA00023118"/>
    </source>
</evidence>
<name>A0A849HYA4_9HYPH</name>
<reference evidence="2 3" key="1">
    <citation type="submission" date="2020-04" db="EMBL/GenBank/DDBJ databases">
        <title>Enterovirga sp. isolate from soil.</title>
        <authorList>
            <person name="Chea S."/>
            <person name="Kim D.-U."/>
        </authorList>
    </citation>
    <scope>NUCLEOTIDE SEQUENCE [LARGE SCALE GENOMIC DNA]</scope>
    <source>
        <strain evidence="2 3">DB1703</strain>
    </source>
</reference>
<dbReference type="Gene3D" id="3.30.460.10">
    <property type="entry name" value="Beta Polymerase, domain 2"/>
    <property type="match status" value="1"/>
</dbReference>
<organism evidence="2 3">
    <name type="scientific">Enterovirga aerilata</name>
    <dbReference type="NCBI Taxonomy" id="2730920"/>
    <lineage>
        <taxon>Bacteria</taxon>
        <taxon>Pseudomonadati</taxon>
        <taxon>Pseudomonadota</taxon>
        <taxon>Alphaproteobacteria</taxon>
        <taxon>Hyphomicrobiales</taxon>
        <taxon>Methylobacteriaceae</taxon>
        <taxon>Enterovirga</taxon>
    </lineage>
</organism>
<dbReference type="GO" id="GO:0016779">
    <property type="term" value="F:nucleotidyltransferase activity"/>
    <property type="evidence" value="ECO:0007669"/>
    <property type="project" value="InterPro"/>
</dbReference>
<comment type="caution">
    <text evidence="2">The sequence shown here is derived from an EMBL/GenBank/DDBJ whole genome shotgun (WGS) entry which is preliminary data.</text>
</comment>
<dbReference type="SUPFAM" id="SSF81301">
    <property type="entry name" value="Nucleotidyltransferase"/>
    <property type="match status" value="1"/>
</dbReference>
<dbReference type="RefSeq" id="WP_171217593.1">
    <property type="nucleotide sequence ID" value="NZ_JABEPP010000002.1"/>
</dbReference>
<gene>
    <name evidence="2" type="ORF">HJG44_06750</name>
</gene>